<feature type="transmembrane region" description="Helical" evidence="1">
    <location>
        <begin position="21"/>
        <end position="37"/>
    </location>
</feature>
<dbReference type="AlphaFoldDB" id="R4KAH1"/>
<dbReference type="eggNOG" id="COG4416">
    <property type="taxonomic scope" value="Bacteria"/>
</dbReference>
<evidence type="ECO:0008006" key="4">
    <source>
        <dbReference type="Google" id="ProtNLM"/>
    </source>
</evidence>
<feature type="transmembrane region" description="Helical" evidence="1">
    <location>
        <begin position="43"/>
        <end position="58"/>
    </location>
</feature>
<name>R4KAH1_CLOPA</name>
<evidence type="ECO:0000313" key="2">
    <source>
        <dbReference type="EMBL" id="AGK98706.1"/>
    </source>
</evidence>
<keyword evidence="3" id="KW-1185">Reference proteome</keyword>
<gene>
    <name evidence="2" type="ORF">Clopa_3959</name>
</gene>
<dbReference type="OrthoDB" id="3174166at2"/>
<proteinExistence type="predicted"/>
<dbReference type="Proteomes" id="UP000013523">
    <property type="component" value="Chromosome"/>
</dbReference>
<evidence type="ECO:0000256" key="1">
    <source>
        <dbReference type="SAM" id="Phobius"/>
    </source>
</evidence>
<dbReference type="PATRIC" id="fig|86416.3.peg.3955"/>
<keyword evidence="1" id="KW-1133">Transmembrane helix</keyword>
<dbReference type="STRING" id="86416.Clopa_3959"/>
<dbReference type="EMBL" id="CP003261">
    <property type="protein sequence ID" value="AGK98706.1"/>
    <property type="molecule type" value="Genomic_DNA"/>
</dbReference>
<reference evidence="2 3" key="1">
    <citation type="submission" date="2012-01" db="EMBL/GenBank/DDBJ databases">
        <title>Complete sequence of chromosome of Clostridium pasteurianum BC1.</title>
        <authorList>
            <consortium name="US DOE Joint Genome Institute"/>
            <person name="Lucas S."/>
            <person name="Han J."/>
            <person name="Lapidus A."/>
            <person name="Cheng J.-F."/>
            <person name="Goodwin L."/>
            <person name="Pitluck S."/>
            <person name="Peters L."/>
            <person name="Mikhailova N."/>
            <person name="Teshima H."/>
            <person name="Detter J.C."/>
            <person name="Han C."/>
            <person name="Tapia R."/>
            <person name="Land M."/>
            <person name="Hauser L."/>
            <person name="Kyrpides N."/>
            <person name="Ivanova N."/>
            <person name="Pagani I."/>
            <person name="Dunn J."/>
            <person name="Taghavi S."/>
            <person name="Francis A."/>
            <person name="van der Lelie D."/>
            <person name="Woyke T."/>
        </authorList>
    </citation>
    <scope>NUCLEOTIDE SEQUENCE [LARGE SCALE GENOMIC DNA]</scope>
    <source>
        <strain evidence="2 3">BC1</strain>
    </source>
</reference>
<keyword evidence="1" id="KW-0812">Transmembrane</keyword>
<dbReference type="HOGENOM" id="CLU_133627_0_0_9"/>
<dbReference type="KEGG" id="cpas:Clopa_3959"/>
<sequence>MRNFLDRIRYYFRDCYGIDKLSTCILVLSVILSFISFNRYVELVAFALLVYVIFRTISRNKYKRYQELAAFNSFLFKIQQKFYSIKTSFSQRKDYKILKCPNCSQKLRLPRNKGKVTITCSKCGTKFKAKS</sequence>
<accession>R4KAH1</accession>
<protein>
    <recommendedName>
        <fullName evidence="4">Zn-finger containing protein</fullName>
    </recommendedName>
</protein>
<evidence type="ECO:0000313" key="3">
    <source>
        <dbReference type="Proteomes" id="UP000013523"/>
    </source>
</evidence>
<keyword evidence="1" id="KW-0472">Membrane</keyword>
<dbReference type="RefSeq" id="WP_015616981.1">
    <property type="nucleotide sequence ID" value="NC_021182.1"/>
</dbReference>
<organism evidence="2 3">
    <name type="scientific">Clostridium pasteurianum BC1</name>
    <dbReference type="NCBI Taxonomy" id="86416"/>
    <lineage>
        <taxon>Bacteria</taxon>
        <taxon>Bacillati</taxon>
        <taxon>Bacillota</taxon>
        <taxon>Clostridia</taxon>
        <taxon>Eubacteriales</taxon>
        <taxon>Clostridiaceae</taxon>
        <taxon>Clostridium</taxon>
    </lineage>
</organism>